<dbReference type="OrthoDB" id="6763at2157"/>
<proteinExistence type="predicted"/>
<dbReference type="Pfam" id="PF02643">
    <property type="entry name" value="DUF192"/>
    <property type="match status" value="1"/>
</dbReference>
<protein>
    <recommendedName>
        <fullName evidence="3">DUF192 domain-containing protein</fullName>
    </recommendedName>
</protein>
<accession>A0A830F303</accession>
<name>A0A830F303_9EURY</name>
<evidence type="ECO:0000313" key="1">
    <source>
        <dbReference type="EMBL" id="GGL34426.1"/>
    </source>
</evidence>
<dbReference type="Proteomes" id="UP000628840">
    <property type="component" value="Unassembled WGS sequence"/>
</dbReference>
<organism evidence="1 2">
    <name type="scientific">Halarchaeum grantii</name>
    <dbReference type="NCBI Taxonomy" id="1193105"/>
    <lineage>
        <taxon>Archaea</taxon>
        <taxon>Methanobacteriati</taxon>
        <taxon>Methanobacteriota</taxon>
        <taxon>Stenosarchaea group</taxon>
        <taxon>Halobacteria</taxon>
        <taxon>Halobacteriales</taxon>
        <taxon>Halobacteriaceae</taxon>
    </lineage>
</organism>
<evidence type="ECO:0008006" key="3">
    <source>
        <dbReference type="Google" id="ProtNLM"/>
    </source>
</evidence>
<sequence>MDARTRRVTTALALVVAVLVVGVVAYSLLGVSGHERATVTVADANGTVLGVVNATVADSEAERYRGLSGTASLANGSGMLFVYAGAAERTYVMRGMNYPIDMVFVGADGRITRIYHAEPEEPPYRGYTARAKWVLEVPEGWTTRHGVAAGDRVTIGYGAAAKAESDG</sequence>
<dbReference type="EMBL" id="BMPF01000002">
    <property type="protein sequence ID" value="GGL34426.1"/>
    <property type="molecule type" value="Genomic_DNA"/>
</dbReference>
<dbReference type="PANTHER" id="PTHR37953">
    <property type="entry name" value="UPF0127 PROTEIN MJ1496"/>
    <property type="match status" value="1"/>
</dbReference>
<evidence type="ECO:0000313" key="2">
    <source>
        <dbReference type="Proteomes" id="UP000628840"/>
    </source>
</evidence>
<dbReference type="Gene3D" id="2.60.120.1140">
    <property type="entry name" value="Protein of unknown function DUF192"/>
    <property type="match status" value="1"/>
</dbReference>
<dbReference type="AlphaFoldDB" id="A0A830F303"/>
<dbReference type="InterPro" id="IPR038695">
    <property type="entry name" value="Saro_0823-like_sf"/>
</dbReference>
<gene>
    <name evidence="1" type="ORF">GCM10009037_17570</name>
</gene>
<dbReference type="PANTHER" id="PTHR37953:SF1">
    <property type="entry name" value="UPF0127 PROTEIN MJ1496"/>
    <property type="match status" value="1"/>
</dbReference>
<comment type="caution">
    <text evidence="1">The sequence shown here is derived from an EMBL/GenBank/DDBJ whole genome shotgun (WGS) entry which is preliminary data.</text>
</comment>
<dbReference type="InterPro" id="IPR003795">
    <property type="entry name" value="DUF192"/>
</dbReference>
<reference evidence="1 2" key="1">
    <citation type="journal article" date="2019" name="Int. J. Syst. Evol. Microbiol.">
        <title>The Global Catalogue of Microorganisms (GCM) 10K type strain sequencing project: providing services to taxonomists for standard genome sequencing and annotation.</title>
        <authorList>
            <consortium name="The Broad Institute Genomics Platform"/>
            <consortium name="The Broad Institute Genome Sequencing Center for Infectious Disease"/>
            <person name="Wu L."/>
            <person name="Ma J."/>
        </authorList>
    </citation>
    <scope>NUCLEOTIDE SEQUENCE [LARGE SCALE GENOMIC DNA]</scope>
    <source>
        <strain evidence="1 2">JCM 19585</strain>
    </source>
</reference>
<dbReference type="RefSeq" id="WP_188882821.1">
    <property type="nucleotide sequence ID" value="NZ_BMPF01000002.1"/>
</dbReference>
<keyword evidence="2" id="KW-1185">Reference proteome</keyword>